<organism evidence="3 4">
    <name type="scientific">Tolumonas osonensis</name>
    <dbReference type="NCBI Taxonomy" id="675874"/>
    <lineage>
        <taxon>Bacteria</taxon>
        <taxon>Pseudomonadati</taxon>
        <taxon>Pseudomonadota</taxon>
        <taxon>Gammaproteobacteria</taxon>
        <taxon>Aeromonadales</taxon>
        <taxon>Aeromonadaceae</taxon>
        <taxon>Tolumonas</taxon>
    </lineage>
</organism>
<dbReference type="SMART" id="SM00278">
    <property type="entry name" value="HhH1"/>
    <property type="match status" value="2"/>
</dbReference>
<feature type="domain" description="Helix-hairpin-helix DNA-binding motif class 1" evidence="2">
    <location>
        <begin position="88"/>
        <end position="107"/>
    </location>
</feature>
<reference evidence="3 4" key="1">
    <citation type="submission" date="2020-08" db="EMBL/GenBank/DDBJ databases">
        <title>Genomic Encyclopedia of Type Strains, Phase IV (KMG-IV): sequencing the most valuable type-strain genomes for metagenomic binning, comparative biology and taxonomic classification.</title>
        <authorList>
            <person name="Goeker M."/>
        </authorList>
    </citation>
    <scope>NUCLEOTIDE SEQUENCE [LARGE SCALE GENOMIC DNA]</scope>
    <source>
        <strain evidence="3 4">DSM 22975</strain>
    </source>
</reference>
<evidence type="ECO:0000313" key="3">
    <source>
        <dbReference type="EMBL" id="MBB6056307.1"/>
    </source>
</evidence>
<feature type="chain" id="PRO_5032308706" evidence="1">
    <location>
        <begin position="30"/>
        <end position="138"/>
    </location>
</feature>
<dbReference type="GO" id="GO:0006281">
    <property type="term" value="P:DNA repair"/>
    <property type="evidence" value="ECO:0007669"/>
    <property type="project" value="InterPro"/>
</dbReference>
<gene>
    <name evidence="3" type="ORF">HNR75_002239</name>
</gene>
<evidence type="ECO:0000256" key="1">
    <source>
        <dbReference type="SAM" id="SignalP"/>
    </source>
</evidence>
<evidence type="ECO:0000313" key="4">
    <source>
        <dbReference type="Proteomes" id="UP000585721"/>
    </source>
</evidence>
<dbReference type="AlphaFoldDB" id="A0A841GFF1"/>
<dbReference type="Gene3D" id="1.10.150.280">
    <property type="entry name" value="AF1531-like domain"/>
    <property type="match status" value="1"/>
</dbReference>
<dbReference type="InterPro" id="IPR051675">
    <property type="entry name" value="Endo/Exo/Phosphatase_dom_1"/>
</dbReference>
<name>A0A841GFF1_9GAMM</name>
<evidence type="ECO:0000259" key="2">
    <source>
        <dbReference type="SMART" id="SM00278"/>
    </source>
</evidence>
<protein>
    <submittedName>
        <fullName evidence="3">Competence protein ComEA</fullName>
    </submittedName>
</protein>
<sequence length="138" mass="15067">MIKRTHMARKAIFTLLLSGLPFIANMALAVENQITGLNNDSIISSDEEPVDLNTATAEQFMTLKGVGKKKAEAIIHYRQQHGGFRSIEELDAVKGIGPKLLAANLARLTIHSTPAQSLNNQEPFVPIPLDKTPLLTPE</sequence>
<accession>A0A841GFF1</accession>
<dbReference type="GO" id="GO:0015628">
    <property type="term" value="P:protein secretion by the type II secretion system"/>
    <property type="evidence" value="ECO:0007669"/>
    <property type="project" value="TreeGrafter"/>
</dbReference>
<keyword evidence="4" id="KW-1185">Reference proteome</keyword>
<dbReference type="InterPro" id="IPR010994">
    <property type="entry name" value="RuvA_2-like"/>
</dbReference>
<dbReference type="GO" id="GO:0015627">
    <property type="term" value="C:type II protein secretion system complex"/>
    <property type="evidence" value="ECO:0007669"/>
    <property type="project" value="TreeGrafter"/>
</dbReference>
<dbReference type="Pfam" id="PF12836">
    <property type="entry name" value="HHH_3"/>
    <property type="match status" value="1"/>
</dbReference>
<dbReference type="SUPFAM" id="SSF47781">
    <property type="entry name" value="RuvA domain 2-like"/>
    <property type="match status" value="1"/>
</dbReference>
<dbReference type="InterPro" id="IPR004509">
    <property type="entry name" value="Competence_ComEA_HhH"/>
</dbReference>
<dbReference type="InterPro" id="IPR003583">
    <property type="entry name" value="Hlx-hairpin-Hlx_DNA-bd_motif"/>
</dbReference>
<dbReference type="PANTHER" id="PTHR21180">
    <property type="entry name" value="ENDONUCLEASE/EXONUCLEASE/PHOSPHATASE FAMILY DOMAIN-CONTAINING PROTEIN 1"/>
    <property type="match status" value="1"/>
</dbReference>
<feature type="domain" description="Helix-hairpin-helix DNA-binding motif class 1" evidence="2">
    <location>
        <begin position="58"/>
        <end position="77"/>
    </location>
</feature>
<dbReference type="RefSeq" id="WP_188027029.1">
    <property type="nucleotide sequence ID" value="NZ_JACHGR010000007.1"/>
</dbReference>
<dbReference type="Proteomes" id="UP000585721">
    <property type="component" value="Unassembled WGS sequence"/>
</dbReference>
<dbReference type="GO" id="GO:0003677">
    <property type="term" value="F:DNA binding"/>
    <property type="evidence" value="ECO:0007669"/>
    <property type="project" value="InterPro"/>
</dbReference>
<dbReference type="EMBL" id="JACHGR010000007">
    <property type="protein sequence ID" value="MBB6056307.1"/>
    <property type="molecule type" value="Genomic_DNA"/>
</dbReference>
<dbReference type="PANTHER" id="PTHR21180:SF32">
    <property type="entry name" value="ENDONUCLEASE_EXONUCLEASE_PHOSPHATASE FAMILY DOMAIN-CONTAINING PROTEIN 1"/>
    <property type="match status" value="1"/>
</dbReference>
<feature type="signal peptide" evidence="1">
    <location>
        <begin position="1"/>
        <end position="29"/>
    </location>
</feature>
<proteinExistence type="predicted"/>
<dbReference type="NCBIfam" id="TIGR00426">
    <property type="entry name" value="competence protein ComEA helix-hairpin-helix repeat region"/>
    <property type="match status" value="1"/>
</dbReference>
<comment type="caution">
    <text evidence="3">The sequence shown here is derived from an EMBL/GenBank/DDBJ whole genome shotgun (WGS) entry which is preliminary data.</text>
</comment>
<keyword evidence="1" id="KW-0732">Signal</keyword>